<dbReference type="AlphaFoldDB" id="A0AAV1W2Y1"/>
<proteinExistence type="predicted"/>
<organism evidence="1 2">
    <name type="scientific">Lupinus luteus</name>
    <name type="common">European yellow lupine</name>
    <dbReference type="NCBI Taxonomy" id="3873"/>
    <lineage>
        <taxon>Eukaryota</taxon>
        <taxon>Viridiplantae</taxon>
        <taxon>Streptophyta</taxon>
        <taxon>Embryophyta</taxon>
        <taxon>Tracheophyta</taxon>
        <taxon>Spermatophyta</taxon>
        <taxon>Magnoliopsida</taxon>
        <taxon>eudicotyledons</taxon>
        <taxon>Gunneridae</taxon>
        <taxon>Pentapetalae</taxon>
        <taxon>rosids</taxon>
        <taxon>fabids</taxon>
        <taxon>Fabales</taxon>
        <taxon>Fabaceae</taxon>
        <taxon>Papilionoideae</taxon>
        <taxon>50 kb inversion clade</taxon>
        <taxon>genistoids sensu lato</taxon>
        <taxon>core genistoids</taxon>
        <taxon>Genisteae</taxon>
        <taxon>Lupinus</taxon>
    </lineage>
</organism>
<sequence length="63" mass="7267">MTLMIELKPDFALILSTRRHYSFYEYVDTMEREVHRGPTSVEGVEATLLEEGSEVSADLEFLN</sequence>
<evidence type="ECO:0000313" key="2">
    <source>
        <dbReference type="Proteomes" id="UP001497480"/>
    </source>
</evidence>
<dbReference type="Proteomes" id="UP001497480">
    <property type="component" value="Unassembled WGS sequence"/>
</dbReference>
<gene>
    <name evidence="1" type="ORF">LLUT_LOCUS4577</name>
</gene>
<reference evidence="1 2" key="1">
    <citation type="submission" date="2024-03" db="EMBL/GenBank/DDBJ databases">
        <authorList>
            <person name="Martinez-Hernandez J."/>
        </authorList>
    </citation>
    <scope>NUCLEOTIDE SEQUENCE [LARGE SCALE GENOMIC DNA]</scope>
</reference>
<comment type="caution">
    <text evidence="1">The sequence shown here is derived from an EMBL/GenBank/DDBJ whole genome shotgun (WGS) entry which is preliminary data.</text>
</comment>
<keyword evidence="2" id="KW-1185">Reference proteome</keyword>
<evidence type="ECO:0000313" key="1">
    <source>
        <dbReference type="EMBL" id="CAL0303517.1"/>
    </source>
</evidence>
<dbReference type="EMBL" id="CAXHTB010000003">
    <property type="protein sequence ID" value="CAL0303517.1"/>
    <property type="molecule type" value="Genomic_DNA"/>
</dbReference>
<name>A0AAV1W2Y1_LUPLU</name>
<protein>
    <submittedName>
        <fullName evidence="1">Uncharacterized protein</fullName>
    </submittedName>
</protein>
<accession>A0AAV1W2Y1</accession>